<proteinExistence type="predicted"/>
<protein>
    <submittedName>
        <fullName evidence="2">Uncharacterized protein</fullName>
    </submittedName>
</protein>
<dbReference type="EMBL" id="GGEC01018964">
    <property type="protein sequence ID" value="MBW99447.1"/>
    <property type="molecule type" value="Transcribed_RNA"/>
</dbReference>
<evidence type="ECO:0000313" key="2">
    <source>
        <dbReference type="EMBL" id="MBW99447.1"/>
    </source>
</evidence>
<name>A0A2P2K131_RHIMU</name>
<keyword evidence="1" id="KW-0472">Membrane</keyword>
<reference evidence="2" key="1">
    <citation type="submission" date="2018-02" db="EMBL/GenBank/DDBJ databases">
        <title>Rhizophora mucronata_Transcriptome.</title>
        <authorList>
            <person name="Meera S.P."/>
            <person name="Sreeshan A."/>
            <person name="Augustine A."/>
        </authorList>
    </citation>
    <scope>NUCLEOTIDE SEQUENCE</scope>
    <source>
        <tissue evidence="2">Leaf</tissue>
    </source>
</reference>
<keyword evidence="1" id="KW-0812">Transmembrane</keyword>
<dbReference type="AlphaFoldDB" id="A0A2P2K131"/>
<evidence type="ECO:0000256" key="1">
    <source>
        <dbReference type="SAM" id="Phobius"/>
    </source>
</evidence>
<keyword evidence="1" id="KW-1133">Transmembrane helix</keyword>
<sequence>MLYVYLGFNICLFLFVLCVSGPMEVGFRSCLLKLIWILGSLESFLSSPNSGLLNLPFMDW</sequence>
<feature type="transmembrane region" description="Helical" evidence="1">
    <location>
        <begin position="6"/>
        <end position="27"/>
    </location>
</feature>
<organism evidence="2">
    <name type="scientific">Rhizophora mucronata</name>
    <name type="common">Asiatic mangrove</name>
    <dbReference type="NCBI Taxonomy" id="61149"/>
    <lineage>
        <taxon>Eukaryota</taxon>
        <taxon>Viridiplantae</taxon>
        <taxon>Streptophyta</taxon>
        <taxon>Embryophyta</taxon>
        <taxon>Tracheophyta</taxon>
        <taxon>Spermatophyta</taxon>
        <taxon>Magnoliopsida</taxon>
        <taxon>eudicotyledons</taxon>
        <taxon>Gunneridae</taxon>
        <taxon>Pentapetalae</taxon>
        <taxon>rosids</taxon>
        <taxon>fabids</taxon>
        <taxon>Malpighiales</taxon>
        <taxon>Rhizophoraceae</taxon>
        <taxon>Rhizophora</taxon>
    </lineage>
</organism>
<accession>A0A2P2K131</accession>